<sequence length="37" mass="4434">MMGTKPELYHRFEQSAFRFAIVPGFHFSLCDFQILLR</sequence>
<accession>A0A0E9U9J0</accession>
<organism evidence="1">
    <name type="scientific">Anguilla anguilla</name>
    <name type="common">European freshwater eel</name>
    <name type="synonym">Muraena anguilla</name>
    <dbReference type="NCBI Taxonomy" id="7936"/>
    <lineage>
        <taxon>Eukaryota</taxon>
        <taxon>Metazoa</taxon>
        <taxon>Chordata</taxon>
        <taxon>Craniata</taxon>
        <taxon>Vertebrata</taxon>
        <taxon>Euteleostomi</taxon>
        <taxon>Actinopterygii</taxon>
        <taxon>Neopterygii</taxon>
        <taxon>Teleostei</taxon>
        <taxon>Anguilliformes</taxon>
        <taxon>Anguillidae</taxon>
        <taxon>Anguilla</taxon>
    </lineage>
</organism>
<protein>
    <submittedName>
        <fullName evidence="1">Uncharacterized protein</fullName>
    </submittedName>
</protein>
<dbReference type="EMBL" id="GBXM01046190">
    <property type="protein sequence ID" value="JAH62387.1"/>
    <property type="molecule type" value="Transcribed_RNA"/>
</dbReference>
<evidence type="ECO:0000313" key="1">
    <source>
        <dbReference type="EMBL" id="JAH62387.1"/>
    </source>
</evidence>
<reference evidence="1" key="1">
    <citation type="submission" date="2014-11" db="EMBL/GenBank/DDBJ databases">
        <authorList>
            <person name="Amaro Gonzalez C."/>
        </authorList>
    </citation>
    <scope>NUCLEOTIDE SEQUENCE</scope>
</reference>
<dbReference type="AlphaFoldDB" id="A0A0E9U9J0"/>
<reference evidence="1" key="2">
    <citation type="journal article" date="2015" name="Fish Shellfish Immunol.">
        <title>Early steps in the European eel (Anguilla anguilla)-Vibrio vulnificus interaction in the gills: Role of the RtxA13 toxin.</title>
        <authorList>
            <person name="Callol A."/>
            <person name="Pajuelo D."/>
            <person name="Ebbesson L."/>
            <person name="Teles M."/>
            <person name="MacKenzie S."/>
            <person name="Amaro C."/>
        </authorList>
    </citation>
    <scope>NUCLEOTIDE SEQUENCE</scope>
</reference>
<proteinExistence type="predicted"/>
<name>A0A0E9U9J0_ANGAN</name>